<dbReference type="Proteomes" id="UP000799770">
    <property type="component" value="Unassembled WGS sequence"/>
</dbReference>
<evidence type="ECO:0008006" key="4">
    <source>
        <dbReference type="Google" id="ProtNLM"/>
    </source>
</evidence>
<evidence type="ECO:0000313" key="2">
    <source>
        <dbReference type="EMBL" id="KAF2117919.1"/>
    </source>
</evidence>
<proteinExistence type="predicted"/>
<name>A0A6A5ZEI8_9PLEO</name>
<reference evidence="2" key="1">
    <citation type="journal article" date="2020" name="Stud. Mycol.">
        <title>101 Dothideomycetes genomes: a test case for predicting lifestyles and emergence of pathogens.</title>
        <authorList>
            <person name="Haridas S."/>
            <person name="Albert R."/>
            <person name="Binder M."/>
            <person name="Bloem J."/>
            <person name="Labutti K."/>
            <person name="Salamov A."/>
            <person name="Andreopoulos B."/>
            <person name="Baker S."/>
            <person name="Barry K."/>
            <person name="Bills G."/>
            <person name="Bluhm B."/>
            <person name="Cannon C."/>
            <person name="Castanera R."/>
            <person name="Culley D."/>
            <person name="Daum C."/>
            <person name="Ezra D."/>
            <person name="Gonzalez J."/>
            <person name="Henrissat B."/>
            <person name="Kuo A."/>
            <person name="Liang C."/>
            <person name="Lipzen A."/>
            <person name="Lutzoni F."/>
            <person name="Magnuson J."/>
            <person name="Mondo S."/>
            <person name="Nolan M."/>
            <person name="Ohm R."/>
            <person name="Pangilinan J."/>
            <person name="Park H.-J."/>
            <person name="Ramirez L."/>
            <person name="Alfaro M."/>
            <person name="Sun H."/>
            <person name="Tritt A."/>
            <person name="Yoshinaga Y."/>
            <person name="Zwiers L.-H."/>
            <person name="Turgeon B."/>
            <person name="Goodwin S."/>
            <person name="Spatafora J."/>
            <person name="Crous P."/>
            <person name="Grigoriev I."/>
        </authorList>
    </citation>
    <scope>NUCLEOTIDE SEQUENCE</scope>
    <source>
        <strain evidence="2">CBS 627.86</strain>
    </source>
</reference>
<accession>A0A6A5ZEI8</accession>
<gene>
    <name evidence="2" type="ORF">BDV96DRAFT_406238</name>
</gene>
<keyword evidence="3" id="KW-1185">Reference proteome</keyword>
<organism evidence="2 3">
    <name type="scientific">Lophiotrema nucula</name>
    <dbReference type="NCBI Taxonomy" id="690887"/>
    <lineage>
        <taxon>Eukaryota</taxon>
        <taxon>Fungi</taxon>
        <taxon>Dikarya</taxon>
        <taxon>Ascomycota</taxon>
        <taxon>Pezizomycotina</taxon>
        <taxon>Dothideomycetes</taxon>
        <taxon>Pleosporomycetidae</taxon>
        <taxon>Pleosporales</taxon>
        <taxon>Lophiotremataceae</taxon>
        <taxon>Lophiotrema</taxon>
    </lineage>
</organism>
<sequence>MMGCASLRSDWLAILMNGVAATECTEHMFCCYRWGVDKTKGELIRPKRGCAYLPSIAKMLIVSKATRHRSIYGRVGCDGPEHERLRATYLLVFLDHRIVFNTRCSLGYNSRGGEGRGMKSEGCYHCGVRQSRICQKRPRSVTENGWKEQNSWKHASRVFETARKPDGVPNVARSGGEARCIVG</sequence>
<feature type="chain" id="PRO_5025543212" description="Secreted protein" evidence="1">
    <location>
        <begin position="22"/>
        <end position="183"/>
    </location>
</feature>
<protein>
    <recommendedName>
        <fullName evidence="4">Secreted protein</fullName>
    </recommendedName>
</protein>
<keyword evidence="1" id="KW-0732">Signal</keyword>
<evidence type="ECO:0000256" key="1">
    <source>
        <dbReference type="SAM" id="SignalP"/>
    </source>
</evidence>
<evidence type="ECO:0000313" key="3">
    <source>
        <dbReference type="Proteomes" id="UP000799770"/>
    </source>
</evidence>
<dbReference type="AlphaFoldDB" id="A0A6A5ZEI8"/>
<feature type="signal peptide" evidence="1">
    <location>
        <begin position="1"/>
        <end position="21"/>
    </location>
</feature>
<dbReference type="EMBL" id="ML977318">
    <property type="protein sequence ID" value="KAF2117919.1"/>
    <property type="molecule type" value="Genomic_DNA"/>
</dbReference>